<name>A0A399MA66_9PSED</name>
<dbReference type="RefSeq" id="WP_119369401.1">
    <property type="nucleotide sequence ID" value="NZ_QWLL01000017.1"/>
</dbReference>
<reference evidence="1 2" key="1">
    <citation type="submission" date="2018-08" db="EMBL/GenBank/DDBJ databases">
        <title>Draft genome sequence of the cyanotroph, Pseudomonas monteilii BCN3.</title>
        <authorList>
            <person name="Jones L.B."/>
            <person name="Kunz D.A."/>
        </authorList>
    </citation>
    <scope>NUCLEOTIDE SEQUENCE [LARGE SCALE GENOMIC DNA]</scope>
    <source>
        <strain evidence="1 2">BCN3</strain>
    </source>
</reference>
<proteinExistence type="predicted"/>
<comment type="caution">
    <text evidence="1">The sequence shown here is derived from an EMBL/GenBank/DDBJ whole genome shotgun (WGS) entry which is preliminary data.</text>
</comment>
<evidence type="ECO:0000313" key="1">
    <source>
        <dbReference type="EMBL" id="RII78285.1"/>
    </source>
</evidence>
<dbReference type="AlphaFoldDB" id="A0A399MA66"/>
<dbReference type="Gene3D" id="1.20.58.90">
    <property type="match status" value="1"/>
</dbReference>
<dbReference type="GO" id="GO:0015031">
    <property type="term" value="P:protein transport"/>
    <property type="evidence" value="ECO:0007669"/>
    <property type="project" value="InterPro"/>
</dbReference>
<dbReference type="Pfam" id="PF09392">
    <property type="entry name" value="T3SS_needle_F"/>
    <property type="match status" value="1"/>
</dbReference>
<accession>A0A399MA66</accession>
<sequence>MSTVSNPIEFHDDFLGRQAQSFEDGATGLKTKLDEALAALHEDASDPTLLAAYQAAFSSYNVFRNVATNTIKGFKEIDTAIVSAAR</sequence>
<organism evidence="1 2">
    <name type="scientific">Pseudomonas monteilii</name>
    <dbReference type="NCBI Taxonomy" id="76759"/>
    <lineage>
        <taxon>Bacteria</taxon>
        <taxon>Pseudomonadati</taxon>
        <taxon>Pseudomonadota</taxon>
        <taxon>Gammaproteobacteria</taxon>
        <taxon>Pseudomonadales</taxon>
        <taxon>Pseudomonadaceae</taxon>
        <taxon>Pseudomonas</taxon>
    </lineage>
</organism>
<dbReference type="InterPro" id="IPR037203">
    <property type="entry name" value="T3SS_needle-like_sf"/>
</dbReference>
<evidence type="ECO:0000313" key="2">
    <source>
        <dbReference type="Proteomes" id="UP000265875"/>
    </source>
</evidence>
<gene>
    <name evidence="1" type="ORF">D0894_08615</name>
</gene>
<dbReference type="EMBL" id="QWLL01000017">
    <property type="protein sequence ID" value="RII78285.1"/>
    <property type="molecule type" value="Genomic_DNA"/>
</dbReference>
<dbReference type="SUPFAM" id="SSF140129">
    <property type="entry name" value="MxiH-like"/>
    <property type="match status" value="1"/>
</dbReference>
<protein>
    <submittedName>
        <fullName evidence="1">EscF/YscF/HrpA family type III secretion system needle major subunit</fullName>
    </submittedName>
</protein>
<dbReference type="Proteomes" id="UP000265875">
    <property type="component" value="Unassembled WGS sequence"/>
</dbReference>
<dbReference type="InterPro" id="IPR021123">
    <property type="entry name" value="T3SS_needle-like"/>
</dbReference>